<organism evidence="2">
    <name type="scientific">uncultured marine thaumarchaeote AD1000_02_C08</name>
    <dbReference type="NCBI Taxonomy" id="1455880"/>
    <lineage>
        <taxon>Archaea</taxon>
        <taxon>Nitrososphaerota</taxon>
        <taxon>environmental samples</taxon>
    </lineage>
</organism>
<sequence length="196" mass="22840">MTFERYSEKHNKLLGLLKHLREIEEQSYVLIDCRNDVQTDLILSRNGFNPENKEGASFGKKIEKIENMMDNLDKERREIYSELNKLRTSSGLDYSNVNRKLLDLTGGNFDDKDRVHLANYVFRTMSRKSVCKCPVGEDCVKGSEFILTLVNTGKFEWSQAQELLDGMHDRGLIYEVRNDIYRLVEHSSSRKLSDFC</sequence>
<dbReference type="AlphaFoldDB" id="A0A075FLD3"/>
<protein>
    <submittedName>
        <fullName evidence="2">Uncharacterized protein</fullName>
    </submittedName>
</protein>
<name>A0A075FLD3_9ARCH</name>
<accession>A0A075FLD3</accession>
<reference evidence="2" key="1">
    <citation type="journal article" date="2014" name="Genome Biol. Evol.">
        <title>Pangenome evidence for extensive interdomain horizontal transfer affecting lineage core and shell genes in uncultured planktonic thaumarchaeota and euryarchaeota.</title>
        <authorList>
            <person name="Deschamps P."/>
            <person name="Zivanovic Y."/>
            <person name="Moreira D."/>
            <person name="Rodriguez-Valera F."/>
            <person name="Lopez-Garcia P."/>
        </authorList>
    </citation>
    <scope>NUCLEOTIDE SEQUENCE</scope>
</reference>
<proteinExistence type="predicted"/>
<evidence type="ECO:0000313" key="2">
    <source>
        <dbReference type="EMBL" id="AIE90331.1"/>
    </source>
</evidence>
<evidence type="ECO:0000256" key="1">
    <source>
        <dbReference type="SAM" id="Coils"/>
    </source>
</evidence>
<feature type="coiled-coil region" evidence="1">
    <location>
        <begin position="62"/>
        <end position="89"/>
    </location>
</feature>
<keyword evidence="1" id="KW-0175">Coiled coil</keyword>
<dbReference type="EMBL" id="KF900305">
    <property type="protein sequence ID" value="AIE90331.1"/>
    <property type="molecule type" value="Genomic_DNA"/>
</dbReference>